<dbReference type="EMBL" id="JAPEUR010000007">
    <property type="protein sequence ID" value="KAJ4328724.1"/>
    <property type="molecule type" value="Genomic_DNA"/>
</dbReference>
<dbReference type="AlphaFoldDB" id="A0A9W8WM46"/>
<dbReference type="InterPro" id="IPR000210">
    <property type="entry name" value="BTB/POZ_dom"/>
</dbReference>
<sequence>MAPGPFEAFRESLRSSEQVINIEDFDVEVVEAMLQFMYNFDYTSVNGASSMAFEAQVYQIADKYDIDSLKEHAKENFSTAVDIGWSMDDFPLAITLAYTTTPPGDRGLRDVVIQASHLHIDDLLSKEYFAEAQRLGEVPPVSTG</sequence>
<reference evidence="2" key="1">
    <citation type="submission" date="2022-10" db="EMBL/GenBank/DDBJ databases">
        <title>Tapping the CABI collections for fungal endophytes: first genome assemblies for Collariella, Neodidymelliopsis, Ascochyta clinopodiicola, Didymella pomorum, Didymosphaeria variabile, Neocosmospora piperis and Neocucurbitaria cava.</title>
        <authorList>
            <person name="Hill R."/>
        </authorList>
    </citation>
    <scope>NUCLEOTIDE SEQUENCE</scope>
    <source>
        <strain evidence="2">IMI 366586</strain>
    </source>
</reference>
<evidence type="ECO:0000313" key="2">
    <source>
        <dbReference type="EMBL" id="KAJ4328724.1"/>
    </source>
</evidence>
<comment type="caution">
    <text evidence="2">The sequence shown here is derived from an EMBL/GenBank/DDBJ whole genome shotgun (WGS) entry which is preliminary data.</text>
</comment>
<dbReference type="Pfam" id="PF00651">
    <property type="entry name" value="BTB"/>
    <property type="match status" value="1"/>
</dbReference>
<evidence type="ECO:0000259" key="1">
    <source>
        <dbReference type="Pfam" id="PF00651"/>
    </source>
</evidence>
<organism evidence="2 3">
    <name type="scientific">Fusarium piperis</name>
    <dbReference type="NCBI Taxonomy" id="1435070"/>
    <lineage>
        <taxon>Eukaryota</taxon>
        <taxon>Fungi</taxon>
        <taxon>Dikarya</taxon>
        <taxon>Ascomycota</taxon>
        <taxon>Pezizomycotina</taxon>
        <taxon>Sordariomycetes</taxon>
        <taxon>Hypocreomycetidae</taxon>
        <taxon>Hypocreales</taxon>
        <taxon>Nectriaceae</taxon>
        <taxon>Fusarium</taxon>
        <taxon>Fusarium solani species complex</taxon>
    </lineage>
</organism>
<protein>
    <recommendedName>
        <fullName evidence="1">BTB domain-containing protein</fullName>
    </recommendedName>
</protein>
<proteinExistence type="predicted"/>
<dbReference type="InterPro" id="IPR011333">
    <property type="entry name" value="SKP1/BTB/POZ_sf"/>
</dbReference>
<gene>
    <name evidence="2" type="ORF">N0V84_000723</name>
</gene>
<dbReference type="Gene3D" id="3.30.710.10">
    <property type="entry name" value="Potassium Channel Kv1.1, Chain A"/>
    <property type="match status" value="1"/>
</dbReference>
<dbReference type="PANTHER" id="PTHR47843:SF5">
    <property type="entry name" value="BTB_POZ DOMAIN PROTEIN"/>
    <property type="match status" value="1"/>
</dbReference>
<feature type="domain" description="BTB" evidence="1">
    <location>
        <begin position="15"/>
        <end position="77"/>
    </location>
</feature>
<name>A0A9W8WM46_9HYPO</name>
<dbReference type="PANTHER" id="PTHR47843">
    <property type="entry name" value="BTB DOMAIN-CONTAINING PROTEIN-RELATED"/>
    <property type="match status" value="1"/>
</dbReference>
<dbReference type="Proteomes" id="UP001140502">
    <property type="component" value="Unassembled WGS sequence"/>
</dbReference>
<evidence type="ECO:0000313" key="3">
    <source>
        <dbReference type="Proteomes" id="UP001140502"/>
    </source>
</evidence>
<dbReference type="OrthoDB" id="6359816at2759"/>
<dbReference type="SUPFAM" id="SSF54695">
    <property type="entry name" value="POZ domain"/>
    <property type="match status" value="1"/>
</dbReference>
<accession>A0A9W8WM46</accession>
<keyword evidence="3" id="KW-1185">Reference proteome</keyword>